<dbReference type="GO" id="GO:0005634">
    <property type="term" value="C:nucleus"/>
    <property type="evidence" value="ECO:0007669"/>
    <property type="project" value="EnsemblFungi"/>
</dbReference>
<comment type="similarity">
    <text evidence="1">Belongs to the AHA1 family.</text>
</comment>
<evidence type="ECO:0000313" key="4">
    <source>
        <dbReference type="EMBL" id="EWC44083.1"/>
    </source>
</evidence>
<dbReference type="Gene3D" id="3.30.530.20">
    <property type="match status" value="1"/>
</dbReference>
<name>W7HW11_9PEZI</name>
<evidence type="ECO:0000256" key="1">
    <source>
        <dbReference type="ARBA" id="ARBA00006817"/>
    </source>
</evidence>
<dbReference type="GO" id="GO:0006606">
    <property type="term" value="P:protein import into nucleus"/>
    <property type="evidence" value="ECO:0007669"/>
    <property type="project" value="EnsemblFungi"/>
</dbReference>
<sequence>MVLHNPNNWHWVNKDASTWAKDYFERNLVGVSATDKEGASVRVAKVLSIEGDVDTAAGDDVSGTIMIPEVAHDTEPEEYVFEIVNSADSNEKQPVRDLVRSSVTPQLRSKLSLFAHDLMEQHGKDIQHTKENDPRYRSSPAEGSSGPSSSQPAAPARPADVAGSGGQGQVVNTTDITENFEFQTTAEELYQTFVNPQRVAAFTRSPPEVFEPSTGGLFKLFSGNVEGEFLTLDPAQRVIVQKWRLLNWPKGHFSTMSIVFDQGLDTTTLRLSWKGVPIGQEEATRRNFAEYYVRSIKLVFG</sequence>
<evidence type="ECO:0000313" key="5">
    <source>
        <dbReference type="Proteomes" id="UP000024837"/>
    </source>
</evidence>
<dbReference type="GO" id="GO:0001671">
    <property type="term" value="F:ATPase activator activity"/>
    <property type="evidence" value="ECO:0007669"/>
    <property type="project" value="EnsemblFungi"/>
</dbReference>
<dbReference type="CDD" id="cd08892">
    <property type="entry name" value="SRPBCC_Aha1"/>
    <property type="match status" value="1"/>
</dbReference>
<accession>W7HW11</accession>
<dbReference type="AlphaFoldDB" id="W7HW11"/>
<evidence type="ECO:0000256" key="2">
    <source>
        <dbReference type="SAM" id="MobiDB-lite"/>
    </source>
</evidence>
<feature type="compositionally biased region" description="Low complexity" evidence="2">
    <location>
        <begin position="137"/>
        <end position="159"/>
    </location>
</feature>
<dbReference type="GO" id="GO:0005829">
    <property type="term" value="C:cytosol"/>
    <property type="evidence" value="ECO:0007669"/>
    <property type="project" value="TreeGrafter"/>
</dbReference>
<dbReference type="Pfam" id="PF09229">
    <property type="entry name" value="Aha1_N"/>
    <property type="match status" value="2"/>
</dbReference>
<dbReference type="PANTHER" id="PTHR13009:SF22">
    <property type="entry name" value="LD43819P"/>
    <property type="match status" value="1"/>
</dbReference>
<dbReference type="InterPro" id="IPR036338">
    <property type="entry name" value="Aha1"/>
</dbReference>
<reference evidence="4 5" key="1">
    <citation type="submission" date="2013-05" db="EMBL/GenBank/DDBJ databases">
        <title>Drechslerella stenobrocha genome reveals carnivorous origination and mechanical trapping mechanism of predatory fungi.</title>
        <authorList>
            <person name="Liu X."/>
            <person name="Zhang W."/>
            <person name="Liu K."/>
        </authorList>
    </citation>
    <scope>NUCLEOTIDE SEQUENCE [LARGE SCALE GENOMIC DNA]</scope>
    <source>
        <strain evidence="4 5">248</strain>
    </source>
</reference>
<proteinExistence type="inferred from homology"/>
<evidence type="ECO:0000259" key="3">
    <source>
        <dbReference type="SMART" id="SM01000"/>
    </source>
</evidence>
<keyword evidence="5" id="KW-1185">Reference proteome</keyword>
<dbReference type="HOGENOM" id="CLU_049046_1_0_1"/>
<dbReference type="SUPFAM" id="SSF55961">
    <property type="entry name" value="Bet v1-like"/>
    <property type="match status" value="1"/>
</dbReference>
<dbReference type="Gene3D" id="3.15.10.20">
    <property type="entry name" value="Activator of Hsp90 ATPase Aha1, N-terminal domain"/>
    <property type="match status" value="2"/>
</dbReference>
<dbReference type="PANTHER" id="PTHR13009">
    <property type="entry name" value="HEAT SHOCK PROTEIN 90 HSP90 CO-CHAPERONE AHA-1"/>
    <property type="match status" value="1"/>
</dbReference>
<dbReference type="SMART" id="SM01000">
    <property type="entry name" value="Aha1_N"/>
    <property type="match status" value="1"/>
</dbReference>
<feature type="region of interest" description="Disordered" evidence="2">
    <location>
        <begin position="125"/>
        <end position="170"/>
    </location>
</feature>
<dbReference type="Proteomes" id="UP000024837">
    <property type="component" value="Unassembled WGS sequence"/>
</dbReference>
<dbReference type="SUPFAM" id="SSF103111">
    <property type="entry name" value="Activator of Hsp90 ATPase, Aha1"/>
    <property type="match status" value="1"/>
</dbReference>
<dbReference type="Pfam" id="PF08327">
    <property type="entry name" value="AHSA1"/>
    <property type="match status" value="1"/>
</dbReference>
<dbReference type="GO" id="GO:0051087">
    <property type="term" value="F:protein-folding chaperone binding"/>
    <property type="evidence" value="ECO:0007669"/>
    <property type="project" value="EnsemblFungi"/>
</dbReference>
<organism evidence="4 5">
    <name type="scientific">Drechslerella stenobrocha 248</name>
    <dbReference type="NCBI Taxonomy" id="1043628"/>
    <lineage>
        <taxon>Eukaryota</taxon>
        <taxon>Fungi</taxon>
        <taxon>Dikarya</taxon>
        <taxon>Ascomycota</taxon>
        <taxon>Pezizomycotina</taxon>
        <taxon>Orbiliomycetes</taxon>
        <taxon>Orbiliales</taxon>
        <taxon>Orbiliaceae</taxon>
        <taxon>Drechslerella</taxon>
    </lineage>
</organism>
<feature type="domain" description="Activator of Hsp90 ATPase AHSA1-like N-terminal" evidence="3">
    <location>
        <begin position="13"/>
        <end position="124"/>
    </location>
</feature>
<gene>
    <name evidence="4" type="ORF">DRE_07218</name>
</gene>
<dbReference type="GO" id="GO:0006457">
    <property type="term" value="P:protein folding"/>
    <property type="evidence" value="ECO:0007669"/>
    <property type="project" value="EnsemblFungi"/>
</dbReference>
<dbReference type="InterPro" id="IPR023393">
    <property type="entry name" value="START-like_dom_sf"/>
</dbReference>
<dbReference type="InterPro" id="IPR015310">
    <property type="entry name" value="AHSA1-like_N"/>
</dbReference>
<dbReference type="OrthoDB" id="567237at2759"/>
<dbReference type="InterPro" id="IPR013538">
    <property type="entry name" value="ASHA1/2-like_C"/>
</dbReference>
<dbReference type="EMBL" id="KI966447">
    <property type="protein sequence ID" value="EWC44083.1"/>
    <property type="molecule type" value="Genomic_DNA"/>
</dbReference>
<protein>
    <recommendedName>
        <fullName evidence="3">Activator of Hsp90 ATPase AHSA1-like N-terminal domain-containing protein</fullName>
    </recommendedName>
</protein>
<feature type="compositionally biased region" description="Basic and acidic residues" evidence="2">
    <location>
        <begin position="125"/>
        <end position="136"/>
    </location>
</feature>